<evidence type="ECO:0000313" key="13">
    <source>
        <dbReference type="EMBL" id="PWA38041.1"/>
    </source>
</evidence>
<name>A0A2U1KMV9_ARTAN</name>
<gene>
    <name evidence="13" type="ORF">CTI12_AA585970</name>
</gene>
<keyword evidence="5" id="KW-0654">Proteoglycan</keyword>
<dbReference type="EMBL" id="PKPP01016067">
    <property type="protein sequence ID" value="PWA38041.1"/>
    <property type="molecule type" value="Genomic_DNA"/>
</dbReference>
<comment type="subcellular location">
    <subcellularLocation>
        <location evidence="10">Endomembrane system</location>
        <topology evidence="10">Lipid-anchor</topology>
    </subcellularLocation>
    <subcellularLocation>
        <location evidence="1">Membrane</location>
        <topology evidence="1">Lipid-anchor</topology>
        <topology evidence="1">GPI-anchor</topology>
    </subcellularLocation>
</comment>
<accession>A0A2U1KMV9</accession>
<keyword evidence="8" id="KW-0379">Hydroxylation</keyword>
<keyword evidence="12" id="KW-0812">Transmembrane</keyword>
<dbReference type="GO" id="GO:0098552">
    <property type="term" value="C:side of membrane"/>
    <property type="evidence" value="ECO:0007669"/>
    <property type="project" value="UniProtKB-KW"/>
</dbReference>
<dbReference type="AlphaFoldDB" id="A0A2U1KMV9"/>
<comment type="caution">
    <text evidence="13">The sequence shown here is derived from an EMBL/GenBank/DDBJ whole genome shotgun (WGS) entry which is preliminary data.</text>
</comment>
<keyword evidence="12" id="KW-1133">Transmembrane helix</keyword>
<comment type="similarity">
    <text evidence="2">Belongs to the AG-peptide AGP family.</text>
</comment>
<dbReference type="Proteomes" id="UP000245207">
    <property type="component" value="Unassembled WGS sequence"/>
</dbReference>
<reference evidence="13 14" key="1">
    <citation type="journal article" date="2018" name="Mol. Plant">
        <title>The genome of Artemisia annua provides insight into the evolution of Asteraceae family and artemisinin biosynthesis.</title>
        <authorList>
            <person name="Shen Q."/>
            <person name="Zhang L."/>
            <person name="Liao Z."/>
            <person name="Wang S."/>
            <person name="Yan T."/>
            <person name="Shi P."/>
            <person name="Liu M."/>
            <person name="Fu X."/>
            <person name="Pan Q."/>
            <person name="Wang Y."/>
            <person name="Lv Z."/>
            <person name="Lu X."/>
            <person name="Zhang F."/>
            <person name="Jiang W."/>
            <person name="Ma Y."/>
            <person name="Chen M."/>
            <person name="Hao X."/>
            <person name="Li L."/>
            <person name="Tang Y."/>
            <person name="Lv G."/>
            <person name="Zhou Y."/>
            <person name="Sun X."/>
            <person name="Brodelius P.E."/>
            <person name="Rose J.K.C."/>
            <person name="Tang K."/>
        </authorList>
    </citation>
    <scope>NUCLEOTIDE SEQUENCE [LARGE SCALE GENOMIC DNA]</scope>
    <source>
        <strain evidence="14">cv. Huhao1</strain>
        <tissue evidence="13">Leaf</tissue>
    </source>
</reference>
<evidence type="ECO:0000256" key="4">
    <source>
        <dbReference type="ARBA" id="ARBA00022729"/>
    </source>
</evidence>
<evidence type="ECO:0000256" key="9">
    <source>
        <dbReference type="ARBA" id="ARBA00023288"/>
    </source>
</evidence>
<evidence type="ECO:0000256" key="10">
    <source>
        <dbReference type="ARBA" id="ARBA00037868"/>
    </source>
</evidence>
<sequence length="287" mass="32627">MVVITRNSNNQEQSSETGIGETPNMTELVNMMKLLTTKVDQLCTFQEHANNRLNSLVNGEGASHARNAQNHQDGSPSGENGFVLREKGRRSLWKKPIMLKKSRLMLNKILLTDFCCSKFVNLQHKNFRNFMRSRNHEKADEILKTVITCGEFHWKTDKRTNDCGVFVMRHMKHYMGYNILRWDCGIEDDCTKQTNQLKHGRSIEYACSTEHLYGKNIYVFHEHTMESMKMKLFVALVVMLMAISNVAAQEAPAPAPTSDASVFVPTAISVSMTIGISPLCTCNHNHE</sequence>
<organism evidence="13 14">
    <name type="scientific">Artemisia annua</name>
    <name type="common">Sweet wormwood</name>
    <dbReference type="NCBI Taxonomy" id="35608"/>
    <lineage>
        <taxon>Eukaryota</taxon>
        <taxon>Viridiplantae</taxon>
        <taxon>Streptophyta</taxon>
        <taxon>Embryophyta</taxon>
        <taxon>Tracheophyta</taxon>
        <taxon>Spermatophyta</taxon>
        <taxon>Magnoliopsida</taxon>
        <taxon>eudicotyledons</taxon>
        <taxon>Gunneridae</taxon>
        <taxon>Pentapetalae</taxon>
        <taxon>asterids</taxon>
        <taxon>campanulids</taxon>
        <taxon>Asterales</taxon>
        <taxon>Asteraceae</taxon>
        <taxon>Asteroideae</taxon>
        <taxon>Anthemideae</taxon>
        <taxon>Artemisiinae</taxon>
        <taxon>Artemisia</taxon>
    </lineage>
</organism>
<dbReference type="PANTHER" id="PTHR34114">
    <property type="entry name" value="ARABINOGALACTAN PEPTIDE 1"/>
    <property type="match status" value="1"/>
</dbReference>
<dbReference type="InterPro" id="IPR039281">
    <property type="entry name" value="AGP3/12/13/14/21"/>
</dbReference>
<evidence type="ECO:0000313" key="14">
    <source>
        <dbReference type="Proteomes" id="UP000245207"/>
    </source>
</evidence>
<feature type="transmembrane region" description="Helical" evidence="12">
    <location>
        <begin position="232"/>
        <end position="248"/>
    </location>
</feature>
<feature type="transmembrane region" description="Helical" evidence="12">
    <location>
        <begin position="260"/>
        <end position="281"/>
    </location>
</feature>
<proteinExistence type="inferred from homology"/>
<evidence type="ECO:0000256" key="1">
    <source>
        <dbReference type="ARBA" id="ARBA00004589"/>
    </source>
</evidence>
<evidence type="ECO:0000256" key="6">
    <source>
        <dbReference type="ARBA" id="ARBA00023136"/>
    </source>
</evidence>
<dbReference type="PANTHER" id="PTHR34114:SF11">
    <property type="entry name" value="ARABINOGALACTAN PROTEIN 13-RELATED"/>
    <property type="match status" value="1"/>
</dbReference>
<dbReference type="GO" id="GO:0012505">
    <property type="term" value="C:endomembrane system"/>
    <property type="evidence" value="ECO:0007669"/>
    <property type="project" value="UniProtKB-SubCell"/>
</dbReference>
<dbReference type="OrthoDB" id="997813at2759"/>
<keyword evidence="4" id="KW-0732">Signal</keyword>
<keyword evidence="9" id="KW-0449">Lipoprotein</keyword>
<evidence type="ECO:0000256" key="7">
    <source>
        <dbReference type="ARBA" id="ARBA00023180"/>
    </source>
</evidence>
<keyword evidence="6 12" id="KW-0472">Membrane</keyword>
<evidence type="ECO:0000256" key="5">
    <source>
        <dbReference type="ARBA" id="ARBA00022974"/>
    </source>
</evidence>
<keyword evidence="3" id="KW-0336">GPI-anchor</keyword>
<evidence type="ECO:0000256" key="2">
    <source>
        <dbReference type="ARBA" id="ARBA00005835"/>
    </source>
</evidence>
<evidence type="ECO:0000256" key="12">
    <source>
        <dbReference type="SAM" id="Phobius"/>
    </source>
</evidence>
<evidence type="ECO:0000256" key="3">
    <source>
        <dbReference type="ARBA" id="ARBA00022622"/>
    </source>
</evidence>
<keyword evidence="14" id="KW-1185">Reference proteome</keyword>
<feature type="region of interest" description="Disordered" evidence="11">
    <location>
        <begin position="1"/>
        <end position="22"/>
    </location>
</feature>
<protein>
    <submittedName>
        <fullName evidence="13">Arabinogalactan peptide 13</fullName>
    </submittedName>
</protein>
<keyword evidence="7" id="KW-0325">Glycoprotein</keyword>
<evidence type="ECO:0000256" key="11">
    <source>
        <dbReference type="SAM" id="MobiDB-lite"/>
    </source>
</evidence>
<evidence type="ECO:0000256" key="8">
    <source>
        <dbReference type="ARBA" id="ARBA00023278"/>
    </source>
</evidence>